<evidence type="ECO:0000256" key="8">
    <source>
        <dbReference type="ARBA" id="ARBA00038489"/>
    </source>
</evidence>
<keyword evidence="2" id="KW-0575">Peroxidase</keyword>
<name>A0A0G4FSU9_VITBC</name>
<feature type="compositionally biased region" description="Acidic residues" evidence="10">
    <location>
        <begin position="65"/>
        <end position="75"/>
    </location>
</feature>
<dbReference type="InterPro" id="IPR013766">
    <property type="entry name" value="Thioredoxin_domain"/>
</dbReference>
<keyword evidence="6" id="KW-0676">Redox-active center</keyword>
<keyword evidence="3" id="KW-0049">Antioxidant</keyword>
<dbReference type="OMA" id="CTNQVCL"/>
<dbReference type="InterPro" id="IPR000866">
    <property type="entry name" value="AhpC/TSA"/>
</dbReference>
<evidence type="ECO:0000256" key="7">
    <source>
        <dbReference type="ARBA" id="ARBA00032824"/>
    </source>
</evidence>
<dbReference type="Proteomes" id="UP000041254">
    <property type="component" value="Unassembled WGS sequence"/>
</dbReference>
<dbReference type="PANTHER" id="PTHR42801:SF23">
    <property type="entry name" value="PEROXIREDOXIN DOT5"/>
    <property type="match status" value="1"/>
</dbReference>
<dbReference type="InParanoid" id="A0A0G4FSU9"/>
<dbReference type="CDD" id="cd03017">
    <property type="entry name" value="PRX_BCP"/>
    <property type="match status" value="1"/>
</dbReference>
<accession>A0A0G4FSU9</accession>
<dbReference type="AlphaFoldDB" id="A0A0G4FSU9"/>
<dbReference type="GO" id="GO:0045454">
    <property type="term" value="P:cell redox homeostasis"/>
    <property type="evidence" value="ECO:0007669"/>
    <property type="project" value="TreeGrafter"/>
</dbReference>
<dbReference type="PhylomeDB" id="A0A0G4FSU9"/>
<comment type="catalytic activity">
    <reaction evidence="9">
        <text>a hydroperoxide + [thioredoxin]-dithiol = an alcohol + [thioredoxin]-disulfide + H2O</text>
        <dbReference type="Rhea" id="RHEA:62620"/>
        <dbReference type="Rhea" id="RHEA-COMP:10698"/>
        <dbReference type="Rhea" id="RHEA-COMP:10700"/>
        <dbReference type="ChEBI" id="CHEBI:15377"/>
        <dbReference type="ChEBI" id="CHEBI:29950"/>
        <dbReference type="ChEBI" id="CHEBI:30879"/>
        <dbReference type="ChEBI" id="CHEBI:35924"/>
        <dbReference type="ChEBI" id="CHEBI:50058"/>
        <dbReference type="EC" id="1.11.1.24"/>
    </reaction>
</comment>
<feature type="domain" description="Thioredoxin" evidence="11">
    <location>
        <begin position="76"/>
        <end position="219"/>
    </location>
</feature>
<dbReference type="EMBL" id="CDMY01000495">
    <property type="protein sequence ID" value="CEM17741.1"/>
    <property type="molecule type" value="Genomic_DNA"/>
</dbReference>
<proteinExistence type="inferred from homology"/>
<evidence type="ECO:0000256" key="1">
    <source>
        <dbReference type="ARBA" id="ARBA00013017"/>
    </source>
</evidence>
<feature type="compositionally biased region" description="Acidic residues" evidence="10">
    <location>
        <begin position="18"/>
        <end position="43"/>
    </location>
</feature>
<dbReference type="OrthoDB" id="338622at2759"/>
<protein>
    <recommendedName>
        <fullName evidence="1">thioredoxin-dependent peroxiredoxin</fullName>
        <ecNumber evidence="1">1.11.1.24</ecNumber>
    </recommendedName>
    <alternativeName>
        <fullName evidence="7">Thioredoxin peroxidase</fullName>
    </alternativeName>
</protein>
<evidence type="ECO:0000256" key="9">
    <source>
        <dbReference type="ARBA" id="ARBA00049091"/>
    </source>
</evidence>
<comment type="similarity">
    <text evidence="8">Belongs to the peroxiredoxin family. BCP/PrxQ subfamily.</text>
</comment>
<keyword evidence="13" id="KW-1185">Reference proteome</keyword>
<dbReference type="GO" id="GO:0005737">
    <property type="term" value="C:cytoplasm"/>
    <property type="evidence" value="ECO:0007669"/>
    <property type="project" value="TreeGrafter"/>
</dbReference>
<sequence>MAPKQKRKAAAKKKAAEPEEEEDHHDDEEEHDQEDEHEEEEEVKEPPKKKGRPKKKAEPAAAAAADDEEEEEAEGDLVGQTAPDFELDDHSGEKVKLSDVYKDKGVIIFFYPKANTGGCTTQAKGFAEVYEQLGEAGFEVFGMSLDKTKAQSNWHEKIDLPYSLLCGTTEVLKSFGVLKAPKSIKRSHVIIERGGKVKAIEVNVKPKDSPKKAVEVCCGE</sequence>
<dbReference type="GO" id="GO:0034599">
    <property type="term" value="P:cellular response to oxidative stress"/>
    <property type="evidence" value="ECO:0007669"/>
    <property type="project" value="TreeGrafter"/>
</dbReference>
<dbReference type="PANTHER" id="PTHR42801">
    <property type="entry name" value="THIOREDOXIN-DEPENDENT PEROXIDE REDUCTASE"/>
    <property type="match status" value="1"/>
</dbReference>
<dbReference type="GO" id="GO:0008379">
    <property type="term" value="F:thioredoxin peroxidase activity"/>
    <property type="evidence" value="ECO:0007669"/>
    <property type="project" value="TreeGrafter"/>
</dbReference>
<dbReference type="EC" id="1.11.1.24" evidence="1"/>
<reference evidence="12 13" key="1">
    <citation type="submission" date="2014-11" db="EMBL/GenBank/DDBJ databases">
        <authorList>
            <person name="Zhu J."/>
            <person name="Qi W."/>
            <person name="Song R."/>
        </authorList>
    </citation>
    <scope>NUCLEOTIDE SEQUENCE [LARGE SCALE GENOMIC DNA]</scope>
</reference>
<evidence type="ECO:0000256" key="10">
    <source>
        <dbReference type="SAM" id="MobiDB-lite"/>
    </source>
</evidence>
<feature type="compositionally biased region" description="Basic residues" evidence="10">
    <location>
        <begin position="1"/>
        <end position="13"/>
    </location>
</feature>
<organism evidence="12 13">
    <name type="scientific">Vitrella brassicaformis (strain CCMP3155)</name>
    <dbReference type="NCBI Taxonomy" id="1169540"/>
    <lineage>
        <taxon>Eukaryota</taxon>
        <taxon>Sar</taxon>
        <taxon>Alveolata</taxon>
        <taxon>Colpodellida</taxon>
        <taxon>Vitrellaceae</taxon>
        <taxon>Vitrella</taxon>
    </lineage>
</organism>
<dbReference type="STRING" id="1169540.A0A0G4FSU9"/>
<evidence type="ECO:0000256" key="2">
    <source>
        <dbReference type="ARBA" id="ARBA00022559"/>
    </source>
</evidence>
<dbReference type="SUPFAM" id="SSF52833">
    <property type="entry name" value="Thioredoxin-like"/>
    <property type="match status" value="1"/>
</dbReference>
<evidence type="ECO:0000259" key="11">
    <source>
        <dbReference type="PROSITE" id="PS51352"/>
    </source>
</evidence>
<dbReference type="InterPro" id="IPR050924">
    <property type="entry name" value="Peroxiredoxin_BCP/PrxQ"/>
</dbReference>
<dbReference type="PROSITE" id="PS51352">
    <property type="entry name" value="THIOREDOXIN_2"/>
    <property type="match status" value="1"/>
</dbReference>
<evidence type="ECO:0000256" key="5">
    <source>
        <dbReference type="ARBA" id="ARBA00023157"/>
    </source>
</evidence>
<evidence type="ECO:0000313" key="13">
    <source>
        <dbReference type="Proteomes" id="UP000041254"/>
    </source>
</evidence>
<dbReference type="InterPro" id="IPR036249">
    <property type="entry name" value="Thioredoxin-like_sf"/>
</dbReference>
<evidence type="ECO:0000313" key="12">
    <source>
        <dbReference type="EMBL" id="CEM17741.1"/>
    </source>
</evidence>
<evidence type="ECO:0000256" key="4">
    <source>
        <dbReference type="ARBA" id="ARBA00023002"/>
    </source>
</evidence>
<evidence type="ECO:0000256" key="6">
    <source>
        <dbReference type="ARBA" id="ARBA00023284"/>
    </source>
</evidence>
<keyword evidence="4" id="KW-0560">Oxidoreductase</keyword>
<dbReference type="VEuPathDB" id="CryptoDB:Vbra_16109"/>
<gene>
    <name evidence="12" type="ORF">Vbra_16109</name>
</gene>
<feature type="region of interest" description="Disordered" evidence="10">
    <location>
        <begin position="1"/>
        <end position="92"/>
    </location>
</feature>
<dbReference type="Gene3D" id="3.40.30.10">
    <property type="entry name" value="Glutaredoxin"/>
    <property type="match status" value="1"/>
</dbReference>
<evidence type="ECO:0000256" key="3">
    <source>
        <dbReference type="ARBA" id="ARBA00022862"/>
    </source>
</evidence>
<dbReference type="Pfam" id="PF00578">
    <property type="entry name" value="AhpC-TSA"/>
    <property type="match status" value="1"/>
</dbReference>
<keyword evidence="5" id="KW-1015">Disulfide bond</keyword>